<evidence type="ECO:0000313" key="1">
    <source>
        <dbReference type="EMBL" id="BDR57611.1"/>
    </source>
</evidence>
<dbReference type="Proteomes" id="UP001321861">
    <property type="component" value="Chromosome"/>
</dbReference>
<dbReference type="GO" id="GO:0050485">
    <property type="term" value="F:oxidoreductase activity, acting on X-H and Y-H to form an X-Y bond, with a disulfide as acceptor"/>
    <property type="evidence" value="ECO:0007669"/>
    <property type="project" value="InterPro"/>
</dbReference>
<keyword evidence="2" id="KW-1185">Reference proteome</keyword>
<dbReference type="RefSeq" id="WP_317635569.1">
    <property type="nucleotide sequence ID" value="NZ_AP026802.1"/>
</dbReference>
<dbReference type="KEGG" id="xap:XA3_00520"/>
<proteinExistence type="predicted"/>
<gene>
    <name evidence="1" type="primary">prdE</name>
    <name evidence="1" type="ORF">XA3_00520</name>
</gene>
<dbReference type="AlphaFoldDB" id="A0AAU9D559"/>
<reference evidence="1 2" key="1">
    <citation type="journal article" date="2023" name="Microbiol. Spectr.">
        <title>Symbiosis of Carpenter Bees with Uncharacterized Lactic Acid Bacteria Showing NAD Auxotrophy.</title>
        <authorList>
            <person name="Kawasaki S."/>
            <person name="Ozawa K."/>
            <person name="Mori T."/>
            <person name="Yamamoto A."/>
            <person name="Ito M."/>
            <person name="Ohkuma M."/>
            <person name="Sakamoto M."/>
            <person name="Matsutani M."/>
        </authorList>
    </citation>
    <scope>NUCLEOTIDE SEQUENCE [LARGE SCALE GENOMIC DNA]</scope>
    <source>
        <strain evidence="1 2">XA3</strain>
    </source>
</reference>
<dbReference type="InterPro" id="IPR015417">
    <property type="entry name" value="Gly_reductase_pB_sua/b"/>
</dbReference>
<dbReference type="EMBL" id="AP026802">
    <property type="protein sequence ID" value="BDR57611.1"/>
    <property type="molecule type" value="Genomic_DNA"/>
</dbReference>
<protein>
    <submittedName>
        <fullName evidence="1">D-proline reductase</fullName>
    </submittedName>
</protein>
<organism evidence="1 2">
    <name type="scientific">Xylocopilactobacillus apicola</name>
    <dbReference type="NCBI Taxonomy" id="2932184"/>
    <lineage>
        <taxon>Bacteria</taxon>
        <taxon>Bacillati</taxon>
        <taxon>Bacillota</taxon>
        <taxon>Bacilli</taxon>
        <taxon>Lactobacillales</taxon>
        <taxon>Lactobacillaceae</taxon>
        <taxon>Xylocopilactobacillus</taxon>
    </lineage>
</organism>
<sequence>MGVGPSTKETTKHHFKDPLVRVFAQDPDIDFQGIIVVGTPQDNVLKNLVGKRVAKWLKAMRTDGAVISADGWGNSDVDFMNTMESIGSEGISVIGLKFIGTQATFVVTNEYTPYVLDINKSPSGKETTVLAENSLDERDANKALGFLKLKMRADQKSAELEENN</sequence>
<evidence type="ECO:0000313" key="2">
    <source>
        <dbReference type="Proteomes" id="UP001321861"/>
    </source>
</evidence>
<name>A0AAU9D559_9LACO</name>
<dbReference type="Pfam" id="PF09338">
    <property type="entry name" value="Gly_reductase"/>
    <property type="match status" value="1"/>
</dbReference>
<accession>A0AAU9D559</accession>